<dbReference type="Proteomes" id="UP000238274">
    <property type="component" value="Unassembled WGS sequence"/>
</dbReference>
<reference evidence="2" key="2">
    <citation type="journal article" date="2018" name="BMC Genomics">
        <title>Genomic insights into host adaptation between the wheat stripe rust pathogen (Puccinia striiformis f. sp. tritici) and the barley stripe rust pathogen (Puccinia striiformis f. sp. hordei).</title>
        <authorList>
            <person name="Xia C."/>
            <person name="Wang M."/>
            <person name="Yin C."/>
            <person name="Cornejo O.E."/>
            <person name="Hulbert S.H."/>
            <person name="Chen X."/>
        </authorList>
    </citation>
    <scope>NUCLEOTIDE SEQUENCE [LARGE SCALE GENOMIC DNA]</scope>
    <source>
        <strain evidence="2">93TX-2</strain>
    </source>
</reference>
<comment type="caution">
    <text evidence="1">The sequence shown here is derived from an EMBL/GenBank/DDBJ whole genome shotgun (WGS) entry which is preliminary data.</text>
</comment>
<protein>
    <submittedName>
        <fullName evidence="1">Uncharacterized protein</fullName>
    </submittedName>
</protein>
<keyword evidence="2" id="KW-1185">Reference proteome</keyword>
<dbReference type="AlphaFoldDB" id="A0A2S4WMG0"/>
<sequence>MPAYTETAGDGVANLRPRAIVPPCSRLDTVEITVHVNPRSATPGPIVNMAGVAYSSAVENTIAKGDFVFLLNSAKFID</sequence>
<reference evidence="2" key="3">
    <citation type="journal article" date="2018" name="Mol. Plant Microbe Interact.">
        <title>Genome sequence resources for the wheat stripe rust pathogen (Puccinia striiformis f. sp. tritici) and the barley stripe rust pathogen (Puccinia striiformis f. sp. hordei).</title>
        <authorList>
            <person name="Xia C."/>
            <person name="Wang M."/>
            <person name="Yin C."/>
            <person name="Cornejo O.E."/>
            <person name="Hulbert S.H."/>
            <person name="Chen X."/>
        </authorList>
    </citation>
    <scope>NUCLEOTIDE SEQUENCE [LARGE SCALE GENOMIC DNA]</scope>
    <source>
        <strain evidence="2">93TX-2</strain>
    </source>
</reference>
<evidence type="ECO:0000313" key="1">
    <source>
        <dbReference type="EMBL" id="POW22970.1"/>
    </source>
</evidence>
<reference evidence="1 2" key="1">
    <citation type="submission" date="2017-12" db="EMBL/GenBank/DDBJ databases">
        <title>Gene loss provides genomic basis for host adaptation in cereal stripe rust fungi.</title>
        <authorList>
            <person name="Xia C."/>
        </authorList>
    </citation>
    <scope>NUCLEOTIDE SEQUENCE [LARGE SCALE GENOMIC DNA]</scope>
    <source>
        <strain evidence="1 2">93TX-2</strain>
    </source>
</reference>
<organism evidence="1 2">
    <name type="scientific">Puccinia striiformis</name>
    <dbReference type="NCBI Taxonomy" id="27350"/>
    <lineage>
        <taxon>Eukaryota</taxon>
        <taxon>Fungi</taxon>
        <taxon>Dikarya</taxon>
        <taxon>Basidiomycota</taxon>
        <taxon>Pucciniomycotina</taxon>
        <taxon>Pucciniomycetes</taxon>
        <taxon>Pucciniales</taxon>
        <taxon>Pucciniaceae</taxon>
        <taxon>Puccinia</taxon>
    </lineage>
</organism>
<evidence type="ECO:0000313" key="2">
    <source>
        <dbReference type="Proteomes" id="UP000238274"/>
    </source>
</evidence>
<dbReference type="VEuPathDB" id="FungiDB:PSHT_00674"/>
<name>A0A2S4WMG0_9BASI</name>
<proteinExistence type="predicted"/>
<gene>
    <name evidence="1" type="ORF">PSHT_00674</name>
</gene>
<accession>A0A2S4WMG0</accession>
<dbReference type="EMBL" id="PKSM01000005">
    <property type="protein sequence ID" value="POW22970.1"/>
    <property type="molecule type" value="Genomic_DNA"/>
</dbReference>